<gene>
    <name evidence="2" type="ORF">SAMN04489765_4050</name>
</gene>
<dbReference type="RefSeq" id="WP_068564414.1">
    <property type="nucleotide sequence ID" value="NZ_AP025457.1"/>
</dbReference>
<dbReference type="AlphaFoldDB" id="A0A1H1HCS6"/>
<dbReference type="CDD" id="cd08351">
    <property type="entry name" value="ChaP_like"/>
    <property type="match status" value="1"/>
</dbReference>
<dbReference type="Proteomes" id="UP000183053">
    <property type="component" value="Unassembled WGS sequence"/>
</dbReference>
<dbReference type="SUPFAM" id="SSF54593">
    <property type="entry name" value="Glyoxalase/Bleomycin resistance protein/Dihydroxybiphenyl dioxygenase"/>
    <property type="match status" value="1"/>
</dbReference>
<dbReference type="STRING" id="47312.SAMN04489765_4050"/>
<dbReference type="EMBL" id="FNLF01000002">
    <property type="protein sequence ID" value="SDR23297.1"/>
    <property type="molecule type" value="Genomic_DNA"/>
</dbReference>
<dbReference type="Pfam" id="PF00903">
    <property type="entry name" value="Glyoxalase"/>
    <property type="match status" value="1"/>
</dbReference>
<evidence type="ECO:0000259" key="1">
    <source>
        <dbReference type="PROSITE" id="PS51819"/>
    </source>
</evidence>
<dbReference type="GO" id="GO:0051213">
    <property type="term" value="F:dioxygenase activity"/>
    <property type="evidence" value="ECO:0007669"/>
    <property type="project" value="UniProtKB-KW"/>
</dbReference>
<dbReference type="Gene3D" id="3.10.180.10">
    <property type="entry name" value="2,3-Dihydroxybiphenyl 1,2-Dioxygenase, domain 1"/>
    <property type="match status" value="1"/>
</dbReference>
<keyword evidence="3" id="KW-1185">Reference proteome</keyword>
<dbReference type="InterPro" id="IPR037523">
    <property type="entry name" value="VOC_core"/>
</dbReference>
<evidence type="ECO:0000313" key="2">
    <source>
        <dbReference type="EMBL" id="SDR23297.1"/>
    </source>
</evidence>
<proteinExistence type="predicted"/>
<keyword evidence="2" id="KW-0223">Dioxygenase</keyword>
<evidence type="ECO:0000313" key="3">
    <source>
        <dbReference type="Proteomes" id="UP000183053"/>
    </source>
</evidence>
<sequence length="124" mass="13516">MSIELNHTIVAATDNLETARFLTELLGLEDPVDVGGGHFQQVRLANDVVLDVMTVAAPIHPQHYAFLVSEQEFDEIFARITERGLGFWAQPDGSGVGEVNHRFGGRGVYFRSPDGHALEALTAA</sequence>
<feature type="domain" description="VOC" evidence="1">
    <location>
        <begin position="4"/>
        <end position="123"/>
    </location>
</feature>
<keyword evidence="2" id="KW-0560">Oxidoreductase</keyword>
<dbReference type="InterPro" id="IPR029068">
    <property type="entry name" value="Glyas_Bleomycin-R_OHBP_Dase"/>
</dbReference>
<protein>
    <submittedName>
        <fullName evidence="2">Catechol 2,3-dioxygenase</fullName>
    </submittedName>
</protein>
<dbReference type="InterPro" id="IPR004360">
    <property type="entry name" value="Glyas_Fos-R_dOase_dom"/>
</dbReference>
<name>A0A1H1HCS6_9ACTN</name>
<organism evidence="2 3">
    <name type="scientific">Tsukamurella pulmonis</name>
    <dbReference type="NCBI Taxonomy" id="47312"/>
    <lineage>
        <taxon>Bacteria</taxon>
        <taxon>Bacillati</taxon>
        <taxon>Actinomycetota</taxon>
        <taxon>Actinomycetes</taxon>
        <taxon>Mycobacteriales</taxon>
        <taxon>Tsukamurellaceae</taxon>
        <taxon>Tsukamurella</taxon>
    </lineage>
</organism>
<reference evidence="3" key="1">
    <citation type="submission" date="2016-10" db="EMBL/GenBank/DDBJ databases">
        <authorList>
            <person name="Varghese N."/>
            <person name="Submissions S."/>
        </authorList>
    </citation>
    <scope>NUCLEOTIDE SEQUENCE [LARGE SCALE GENOMIC DNA]</scope>
    <source>
        <strain evidence="3">DSM 44142</strain>
    </source>
</reference>
<dbReference type="OrthoDB" id="9810341at2"/>
<accession>A0A1H1HCS6</accession>
<dbReference type="PROSITE" id="PS51819">
    <property type="entry name" value="VOC"/>
    <property type="match status" value="1"/>
</dbReference>